<dbReference type="SUPFAM" id="SSF51004">
    <property type="entry name" value="C-terminal (heme d1) domain of cytochrome cd1-nitrite reductase"/>
    <property type="match status" value="1"/>
</dbReference>
<reference evidence="2" key="2">
    <citation type="journal article" date="2014" name="ISME J.">
        <title>Microbial stratification in low pH oxic and suboxic macroscopic growths along an acid mine drainage.</title>
        <authorList>
            <person name="Mendez-Garcia C."/>
            <person name="Mesa V."/>
            <person name="Sprenger R.R."/>
            <person name="Richter M."/>
            <person name="Diez M.S."/>
            <person name="Solano J."/>
            <person name="Bargiela R."/>
            <person name="Golyshina O.V."/>
            <person name="Manteca A."/>
            <person name="Ramos J.L."/>
            <person name="Gallego J.R."/>
            <person name="Llorente I."/>
            <person name="Martins Dos Santos V.A."/>
            <person name="Jensen O.N."/>
            <person name="Pelaez A.I."/>
            <person name="Sanchez J."/>
            <person name="Ferrer M."/>
        </authorList>
    </citation>
    <scope>NUCLEOTIDE SEQUENCE</scope>
</reference>
<proteinExistence type="predicted"/>
<gene>
    <name evidence="2" type="ORF">B1B_08074</name>
</gene>
<evidence type="ECO:0000313" key="2">
    <source>
        <dbReference type="EMBL" id="EQD59723.1"/>
    </source>
</evidence>
<evidence type="ECO:0000256" key="1">
    <source>
        <dbReference type="SAM" id="MobiDB-lite"/>
    </source>
</evidence>
<dbReference type="InterPro" id="IPR015943">
    <property type="entry name" value="WD40/YVTN_repeat-like_dom_sf"/>
</dbReference>
<feature type="non-terminal residue" evidence="2">
    <location>
        <position position="1"/>
    </location>
</feature>
<dbReference type="EMBL" id="AUZY01005223">
    <property type="protein sequence ID" value="EQD59723.1"/>
    <property type="molecule type" value="Genomic_DNA"/>
</dbReference>
<protein>
    <submittedName>
        <fullName evidence="2">YVTN beta-propeller repeat-containing protein</fullName>
    </submittedName>
</protein>
<dbReference type="Pfam" id="PF10282">
    <property type="entry name" value="Lactonase"/>
    <property type="match status" value="1"/>
</dbReference>
<accession>T1AT63</accession>
<dbReference type="PANTHER" id="PTHR47197:SF3">
    <property type="entry name" value="DIHYDRO-HEME D1 DEHYDROGENASE"/>
    <property type="match status" value="1"/>
</dbReference>
<name>T1AT63_9ZZZZ</name>
<dbReference type="NCBIfam" id="TIGR02276">
    <property type="entry name" value="beta_rpt_yvtn"/>
    <property type="match status" value="1"/>
</dbReference>
<dbReference type="PANTHER" id="PTHR47197">
    <property type="entry name" value="PROTEIN NIRF"/>
    <property type="match status" value="1"/>
</dbReference>
<dbReference type="InterPro" id="IPR019405">
    <property type="entry name" value="Lactonase_7-beta_prop"/>
</dbReference>
<dbReference type="Gene3D" id="2.130.10.10">
    <property type="entry name" value="YVTN repeat-like/Quinoprotein amine dehydrogenase"/>
    <property type="match status" value="1"/>
</dbReference>
<dbReference type="InterPro" id="IPR051200">
    <property type="entry name" value="Host-pathogen_enzymatic-act"/>
</dbReference>
<comment type="caution">
    <text evidence="2">The sequence shown here is derived from an EMBL/GenBank/DDBJ whole genome shotgun (WGS) entry which is preliminary data.</text>
</comment>
<dbReference type="InterPro" id="IPR011048">
    <property type="entry name" value="Haem_d1_sf"/>
</dbReference>
<organism evidence="2">
    <name type="scientific">mine drainage metagenome</name>
    <dbReference type="NCBI Taxonomy" id="410659"/>
    <lineage>
        <taxon>unclassified sequences</taxon>
        <taxon>metagenomes</taxon>
        <taxon>ecological metagenomes</taxon>
    </lineage>
</organism>
<feature type="region of interest" description="Disordered" evidence="1">
    <location>
        <begin position="1"/>
        <end position="29"/>
    </location>
</feature>
<reference evidence="2" key="1">
    <citation type="submission" date="2013-08" db="EMBL/GenBank/DDBJ databases">
        <authorList>
            <person name="Mendez C."/>
            <person name="Richter M."/>
            <person name="Ferrer M."/>
            <person name="Sanchez J."/>
        </authorList>
    </citation>
    <scope>NUCLEOTIDE SEQUENCE</scope>
</reference>
<dbReference type="InterPro" id="IPR011964">
    <property type="entry name" value="YVTN_b-propeller_repeat"/>
</dbReference>
<sequence length="237" mass="24165">GDTVPPAPARPADSTARGLPGSNATTPGPEYRVAETLVLPNDSLRPGTFAASNGLGPEALVFDSGKGELFVANTVSNSITVLNDTTGAIVGSVAVGPEPASLAYDPSLGTIYVANGSYASVATGQSSIWAFNDTTYQGTAIPTGAEPNAVAYDPTNEEVFVANSGANTVTVINATNNTPTATIAVPSSAWGIAYDPWLNEVVVALTEADRVALIDAGNLTLRADPHGRPGLRTSRRP</sequence>
<feature type="non-terminal residue" evidence="2">
    <location>
        <position position="237"/>
    </location>
</feature>
<dbReference type="AlphaFoldDB" id="T1AT63"/>